<organism evidence="2 3">
    <name type="scientific">Funneliformis caledonium</name>
    <dbReference type="NCBI Taxonomy" id="1117310"/>
    <lineage>
        <taxon>Eukaryota</taxon>
        <taxon>Fungi</taxon>
        <taxon>Fungi incertae sedis</taxon>
        <taxon>Mucoromycota</taxon>
        <taxon>Glomeromycotina</taxon>
        <taxon>Glomeromycetes</taxon>
        <taxon>Glomerales</taxon>
        <taxon>Glomeraceae</taxon>
        <taxon>Funneliformis</taxon>
    </lineage>
</organism>
<feature type="region of interest" description="Disordered" evidence="1">
    <location>
        <begin position="76"/>
        <end position="132"/>
    </location>
</feature>
<accession>A0A9N9IF67</accession>
<comment type="caution">
    <text evidence="2">The sequence shown here is derived from an EMBL/GenBank/DDBJ whole genome shotgun (WGS) entry which is preliminary data.</text>
</comment>
<evidence type="ECO:0000313" key="2">
    <source>
        <dbReference type="EMBL" id="CAG8732335.1"/>
    </source>
</evidence>
<protein>
    <submittedName>
        <fullName evidence="2">12413_t:CDS:1</fullName>
    </submittedName>
</protein>
<keyword evidence="3" id="KW-1185">Reference proteome</keyword>
<dbReference type="EMBL" id="CAJVPQ010012600">
    <property type="protein sequence ID" value="CAG8732335.1"/>
    <property type="molecule type" value="Genomic_DNA"/>
</dbReference>
<proteinExistence type="predicted"/>
<evidence type="ECO:0000313" key="3">
    <source>
        <dbReference type="Proteomes" id="UP000789570"/>
    </source>
</evidence>
<evidence type="ECO:0000256" key="1">
    <source>
        <dbReference type="SAM" id="MobiDB-lite"/>
    </source>
</evidence>
<feature type="non-terminal residue" evidence="2">
    <location>
        <position position="1"/>
    </location>
</feature>
<dbReference type="AlphaFoldDB" id="A0A9N9IF67"/>
<dbReference type="Proteomes" id="UP000789570">
    <property type="component" value="Unassembled WGS sequence"/>
</dbReference>
<reference evidence="2" key="1">
    <citation type="submission" date="2021-06" db="EMBL/GenBank/DDBJ databases">
        <authorList>
            <person name="Kallberg Y."/>
            <person name="Tangrot J."/>
            <person name="Rosling A."/>
        </authorList>
    </citation>
    <scope>NUCLEOTIDE SEQUENCE</scope>
    <source>
        <strain evidence="2">UK204</strain>
    </source>
</reference>
<name>A0A9N9IF67_9GLOM</name>
<sequence>EDNVPIPEISAGALCQNHVTKNPETNEKILPIPEENSSLSADLGDYINMLTGTLDDETANWGTPYENEARVEKVEVNEVKSDDEVTPGPKNVPSGSEEEVDHDSTPNPVEETNDDNDWPEALKHSHNNNICL</sequence>
<gene>
    <name evidence="2" type="ORF">FCALED_LOCUS15067</name>
</gene>